<gene>
    <name evidence="2" type="ORF">PMAYCL1PPCAC_05580</name>
</gene>
<name>A0AAN4ZE96_9BILA</name>
<dbReference type="Proteomes" id="UP001328107">
    <property type="component" value="Unassembled WGS sequence"/>
</dbReference>
<evidence type="ECO:0000256" key="1">
    <source>
        <dbReference type="SAM" id="MobiDB-lite"/>
    </source>
</evidence>
<reference evidence="3" key="1">
    <citation type="submission" date="2022-10" db="EMBL/GenBank/DDBJ databases">
        <title>Genome assembly of Pristionchus species.</title>
        <authorList>
            <person name="Yoshida K."/>
            <person name="Sommer R.J."/>
        </authorList>
    </citation>
    <scope>NUCLEOTIDE SEQUENCE [LARGE SCALE GENOMIC DNA]</scope>
    <source>
        <strain evidence="3">RS5460</strain>
    </source>
</reference>
<feature type="non-terminal residue" evidence="2">
    <location>
        <position position="86"/>
    </location>
</feature>
<feature type="region of interest" description="Disordered" evidence="1">
    <location>
        <begin position="1"/>
        <end position="28"/>
    </location>
</feature>
<evidence type="ECO:0000313" key="2">
    <source>
        <dbReference type="EMBL" id="GMR35385.1"/>
    </source>
</evidence>
<sequence length="86" mass="9804">HHERECSRHAHIRSNSEAHRPEGGTRNHFGRVLRFFSSRRQSIESNVGKEAFGGTSQNSVDSTWEEILMVAEVCEGHSVANYKEDH</sequence>
<organism evidence="2 3">
    <name type="scientific">Pristionchus mayeri</name>
    <dbReference type="NCBI Taxonomy" id="1317129"/>
    <lineage>
        <taxon>Eukaryota</taxon>
        <taxon>Metazoa</taxon>
        <taxon>Ecdysozoa</taxon>
        <taxon>Nematoda</taxon>
        <taxon>Chromadorea</taxon>
        <taxon>Rhabditida</taxon>
        <taxon>Rhabditina</taxon>
        <taxon>Diplogasteromorpha</taxon>
        <taxon>Diplogasteroidea</taxon>
        <taxon>Neodiplogasteridae</taxon>
        <taxon>Pristionchus</taxon>
    </lineage>
</organism>
<evidence type="ECO:0000313" key="3">
    <source>
        <dbReference type="Proteomes" id="UP001328107"/>
    </source>
</evidence>
<feature type="non-terminal residue" evidence="2">
    <location>
        <position position="1"/>
    </location>
</feature>
<accession>A0AAN4ZE96</accession>
<comment type="caution">
    <text evidence="2">The sequence shown here is derived from an EMBL/GenBank/DDBJ whole genome shotgun (WGS) entry which is preliminary data.</text>
</comment>
<dbReference type="AlphaFoldDB" id="A0AAN4ZE96"/>
<protein>
    <submittedName>
        <fullName evidence="2">Uncharacterized protein</fullName>
    </submittedName>
</protein>
<feature type="compositionally biased region" description="Basic and acidic residues" evidence="1">
    <location>
        <begin position="1"/>
        <end position="25"/>
    </location>
</feature>
<dbReference type="EMBL" id="BTRK01000002">
    <property type="protein sequence ID" value="GMR35385.1"/>
    <property type="molecule type" value="Genomic_DNA"/>
</dbReference>
<keyword evidence="3" id="KW-1185">Reference proteome</keyword>
<proteinExistence type="predicted"/>